<keyword evidence="1" id="KW-0732">Signal</keyword>
<accession>A0A7J5Y603</accession>
<protein>
    <submittedName>
        <fullName evidence="2">Uncharacterized protein</fullName>
    </submittedName>
</protein>
<dbReference type="Proteomes" id="UP000518266">
    <property type="component" value="Unassembled WGS sequence"/>
</dbReference>
<evidence type="ECO:0000313" key="3">
    <source>
        <dbReference type="Proteomes" id="UP000518266"/>
    </source>
</evidence>
<gene>
    <name evidence="2" type="ORF">F7725_008027</name>
</gene>
<keyword evidence="3" id="KW-1185">Reference proteome</keyword>
<name>A0A7J5Y603_DISMA</name>
<organism evidence="2 3">
    <name type="scientific">Dissostichus mawsoni</name>
    <name type="common">Antarctic cod</name>
    <dbReference type="NCBI Taxonomy" id="36200"/>
    <lineage>
        <taxon>Eukaryota</taxon>
        <taxon>Metazoa</taxon>
        <taxon>Chordata</taxon>
        <taxon>Craniata</taxon>
        <taxon>Vertebrata</taxon>
        <taxon>Euteleostomi</taxon>
        <taxon>Actinopterygii</taxon>
        <taxon>Neopterygii</taxon>
        <taxon>Teleostei</taxon>
        <taxon>Neoteleostei</taxon>
        <taxon>Acanthomorphata</taxon>
        <taxon>Eupercaria</taxon>
        <taxon>Perciformes</taxon>
        <taxon>Notothenioidei</taxon>
        <taxon>Nototheniidae</taxon>
        <taxon>Dissostichus</taxon>
    </lineage>
</organism>
<dbReference type="AlphaFoldDB" id="A0A7J5Y603"/>
<evidence type="ECO:0000313" key="2">
    <source>
        <dbReference type="EMBL" id="KAF3844864.1"/>
    </source>
</evidence>
<comment type="caution">
    <text evidence="2">The sequence shown here is derived from an EMBL/GenBank/DDBJ whole genome shotgun (WGS) entry which is preliminary data.</text>
</comment>
<feature type="chain" id="PRO_5029623841" evidence="1">
    <location>
        <begin position="22"/>
        <end position="87"/>
    </location>
</feature>
<dbReference type="EMBL" id="JAAKFY010000015">
    <property type="protein sequence ID" value="KAF3844864.1"/>
    <property type="molecule type" value="Genomic_DNA"/>
</dbReference>
<evidence type="ECO:0000256" key="1">
    <source>
        <dbReference type="SAM" id="SignalP"/>
    </source>
</evidence>
<proteinExistence type="predicted"/>
<feature type="signal peptide" evidence="1">
    <location>
        <begin position="1"/>
        <end position="21"/>
    </location>
</feature>
<reference evidence="2 3" key="1">
    <citation type="submission" date="2020-03" db="EMBL/GenBank/DDBJ databases">
        <title>Dissostichus mawsoni Genome sequencing and assembly.</title>
        <authorList>
            <person name="Park H."/>
        </authorList>
    </citation>
    <scope>NUCLEOTIDE SEQUENCE [LARGE SCALE GENOMIC DNA]</scope>
    <source>
        <strain evidence="2">DM0001</strain>
        <tissue evidence="2">Muscle</tissue>
    </source>
</reference>
<sequence>MDGRGLLPAICAACFIGMVVSQTTLAPAVMNTTFMENVTDLTVTPVILTTTPGCFAFNTSTCEPCAPGSQYDNSESTTVSSDMKPPF</sequence>